<keyword evidence="10" id="KW-0234">DNA repair</keyword>
<dbReference type="GO" id="GO:0003677">
    <property type="term" value="F:DNA binding"/>
    <property type="evidence" value="ECO:0007669"/>
    <property type="project" value="UniProtKB-KW"/>
</dbReference>
<dbReference type="InterPro" id="IPR014016">
    <property type="entry name" value="UvrD-like_ATP-bd"/>
</dbReference>
<evidence type="ECO:0000259" key="16">
    <source>
        <dbReference type="PROSITE" id="PS51198"/>
    </source>
</evidence>
<evidence type="ECO:0000256" key="6">
    <source>
        <dbReference type="ARBA" id="ARBA00022806"/>
    </source>
</evidence>
<evidence type="ECO:0000256" key="10">
    <source>
        <dbReference type="ARBA" id="ARBA00023204"/>
    </source>
</evidence>
<keyword evidence="5 15" id="KW-0378">Hydrolase</keyword>
<evidence type="ECO:0000256" key="14">
    <source>
        <dbReference type="ARBA" id="ARBA00048988"/>
    </source>
</evidence>
<dbReference type="Gene3D" id="3.90.320.10">
    <property type="match status" value="1"/>
</dbReference>
<evidence type="ECO:0000256" key="2">
    <source>
        <dbReference type="ARBA" id="ARBA00022722"/>
    </source>
</evidence>
<dbReference type="Gene3D" id="3.40.50.300">
    <property type="entry name" value="P-loop containing nucleotide triphosphate hydrolases"/>
    <property type="match status" value="2"/>
</dbReference>
<dbReference type="Proteomes" id="UP000177043">
    <property type="component" value="Unassembled WGS sequence"/>
</dbReference>
<dbReference type="PROSITE" id="PS51217">
    <property type="entry name" value="UVRD_HELICASE_CTER"/>
    <property type="match status" value="1"/>
</dbReference>
<dbReference type="Pfam" id="PF00580">
    <property type="entry name" value="UvrD-helicase"/>
    <property type="match status" value="1"/>
</dbReference>
<keyword evidence="4" id="KW-0227">DNA damage</keyword>
<dbReference type="InterPro" id="IPR027417">
    <property type="entry name" value="P-loop_NTPase"/>
</dbReference>
<evidence type="ECO:0000259" key="17">
    <source>
        <dbReference type="PROSITE" id="PS51217"/>
    </source>
</evidence>
<dbReference type="EC" id="5.6.2.4" evidence="13"/>
<dbReference type="AlphaFoldDB" id="A0A1G2QEG0"/>
<evidence type="ECO:0000256" key="3">
    <source>
        <dbReference type="ARBA" id="ARBA00022741"/>
    </source>
</evidence>
<dbReference type="SUPFAM" id="SSF52540">
    <property type="entry name" value="P-loop containing nucleoside triphosphate hydrolases"/>
    <property type="match status" value="1"/>
</dbReference>
<dbReference type="InterPro" id="IPR013986">
    <property type="entry name" value="DExx_box_DNA_helicase_dom_sf"/>
</dbReference>
<dbReference type="CDD" id="cd17932">
    <property type="entry name" value="DEXQc_UvrD"/>
    <property type="match status" value="1"/>
</dbReference>
<keyword evidence="8 15" id="KW-0067">ATP-binding</keyword>
<proteinExistence type="inferred from homology"/>
<evidence type="ECO:0000256" key="15">
    <source>
        <dbReference type="PROSITE-ProRule" id="PRU00560"/>
    </source>
</evidence>
<comment type="caution">
    <text evidence="18">The sequence shown here is derived from an EMBL/GenBank/DDBJ whole genome shotgun (WGS) entry which is preliminary data.</text>
</comment>
<comment type="catalytic activity">
    <reaction evidence="14">
        <text>ATP + H2O = ADP + phosphate + H(+)</text>
        <dbReference type="Rhea" id="RHEA:13065"/>
        <dbReference type="ChEBI" id="CHEBI:15377"/>
        <dbReference type="ChEBI" id="CHEBI:15378"/>
        <dbReference type="ChEBI" id="CHEBI:30616"/>
        <dbReference type="ChEBI" id="CHEBI:43474"/>
        <dbReference type="ChEBI" id="CHEBI:456216"/>
        <dbReference type="EC" id="5.6.2.4"/>
    </reaction>
</comment>
<reference evidence="18 19" key="1">
    <citation type="journal article" date="2016" name="Nat. Commun.">
        <title>Thousands of microbial genomes shed light on interconnected biogeochemical processes in an aquifer system.</title>
        <authorList>
            <person name="Anantharaman K."/>
            <person name="Brown C.T."/>
            <person name="Hug L.A."/>
            <person name="Sharon I."/>
            <person name="Castelle C.J."/>
            <person name="Probst A.J."/>
            <person name="Thomas B.C."/>
            <person name="Singh A."/>
            <person name="Wilkins M.J."/>
            <person name="Karaoz U."/>
            <person name="Brodie E.L."/>
            <person name="Williams K.H."/>
            <person name="Hubbard S.S."/>
            <person name="Banfield J.F."/>
        </authorList>
    </citation>
    <scope>NUCLEOTIDE SEQUENCE [LARGE SCALE GENOMIC DNA]</scope>
</reference>
<dbReference type="Gene3D" id="1.10.486.10">
    <property type="entry name" value="PCRA, domain 4"/>
    <property type="match status" value="1"/>
</dbReference>
<feature type="domain" description="UvrD-like helicase ATP-binding" evidence="16">
    <location>
        <begin position="12"/>
        <end position="332"/>
    </location>
</feature>
<dbReference type="InterPro" id="IPR011604">
    <property type="entry name" value="PDDEXK-like_dom_sf"/>
</dbReference>
<organism evidence="18 19">
    <name type="scientific">Candidatus Vogelbacteria bacterium RIFOXYD1_FULL_44_32</name>
    <dbReference type="NCBI Taxonomy" id="1802438"/>
    <lineage>
        <taxon>Bacteria</taxon>
        <taxon>Candidatus Vogeliibacteriota</taxon>
    </lineage>
</organism>
<evidence type="ECO:0000313" key="19">
    <source>
        <dbReference type="Proteomes" id="UP000177043"/>
    </source>
</evidence>
<evidence type="ECO:0000256" key="7">
    <source>
        <dbReference type="ARBA" id="ARBA00022839"/>
    </source>
</evidence>
<feature type="binding site" evidence="15">
    <location>
        <begin position="33"/>
        <end position="40"/>
    </location>
    <ligand>
        <name>ATP</name>
        <dbReference type="ChEBI" id="CHEBI:30616"/>
    </ligand>
</feature>
<keyword evidence="9" id="KW-0238">DNA-binding</keyword>
<evidence type="ECO:0000256" key="13">
    <source>
        <dbReference type="ARBA" id="ARBA00034808"/>
    </source>
</evidence>
<evidence type="ECO:0000256" key="1">
    <source>
        <dbReference type="ARBA" id="ARBA00009922"/>
    </source>
</evidence>
<evidence type="ECO:0000313" key="18">
    <source>
        <dbReference type="EMBL" id="OHA58459.1"/>
    </source>
</evidence>
<gene>
    <name evidence="18" type="ORF">A2571_01625</name>
</gene>
<dbReference type="PROSITE" id="PS51198">
    <property type="entry name" value="UVRD_HELICASE_ATP_BIND"/>
    <property type="match status" value="1"/>
</dbReference>
<dbReference type="STRING" id="1802438.A2571_01625"/>
<keyword evidence="3 15" id="KW-0547">Nucleotide-binding</keyword>
<protein>
    <recommendedName>
        <fullName evidence="13">DNA 3'-5' helicase</fullName>
        <ecNumber evidence="13">5.6.2.4</ecNumber>
    </recommendedName>
</protein>
<dbReference type="Pfam" id="PF12705">
    <property type="entry name" value="PDDEXK_1"/>
    <property type="match status" value="1"/>
</dbReference>
<dbReference type="GO" id="GO:0043138">
    <property type="term" value="F:3'-5' DNA helicase activity"/>
    <property type="evidence" value="ECO:0007669"/>
    <property type="project" value="UniProtKB-EC"/>
</dbReference>
<dbReference type="InterPro" id="IPR014017">
    <property type="entry name" value="DNA_helicase_UvrD-like_C"/>
</dbReference>
<evidence type="ECO:0000256" key="11">
    <source>
        <dbReference type="ARBA" id="ARBA00023235"/>
    </source>
</evidence>
<dbReference type="Pfam" id="PF13361">
    <property type="entry name" value="UvrD_C"/>
    <property type="match status" value="1"/>
</dbReference>
<accession>A0A1G2QEG0</accession>
<keyword evidence="2" id="KW-0540">Nuclease</keyword>
<dbReference type="PANTHER" id="PTHR11070">
    <property type="entry name" value="UVRD / RECB / PCRA DNA HELICASE FAMILY MEMBER"/>
    <property type="match status" value="1"/>
</dbReference>
<dbReference type="GO" id="GO:0000725">
    <property type="term" value="P:recombinational repair"/>
    <property type="evidence" value="ECO:0007669"/>
    <property type="project" value="TreeGrafter"/>
</dbReference>
<evidence type="ECO:0000256" key="9">
    <source>
        <dbReference type="ARBA" id="ARBA00023125"/>
    </source>
</evidence>
<evidence type="ECO:0000256" key="12">
    <source>
        <dbReference type="ARBA" id="ARBA00034617"/>
    </source>
</evidence>
<name>A0A1G2QEG0_9BACT</name>
<evidence type="ECO:0000256" key="4">
    <source>
        <dbReference type="ARBA" id="ARBA00022763"/>
    </source>
</evidence>
<dbReference type="InterPro" id="IPR038726">
    <property type="entry name" value="PDDEXK_AddAB-type"/>
</dbReference>
<evidence type="ECO:0000256" key="8">
    <source>
        <dbReference type="ARBA" id="ARBA00022840"/>
    </source>
</evidence>
<dbReference type="GO" id="GO:0005524">
    <property type="term" value="F:ATP binding"/>
    <property type="evidence" value="ECO:0007669"/>
    <property type="project" value="UniProtKB-UniRule"/>
</dbReference>
<evidence type="ECO:0000256" key="5">
    <source>
        <dbReference type="ARBA" id="ARBA00022801"/>
    </source>
</evidence>
<dbReference type="PANTHER" id="PTHR11070:SF2">
    <property type="entry name" value="ATP-DEPENDENT DNA HELICASE SRS2"/>
    <property type="match status" value="1"/>
</dbReference>
<keyword evidence="11" id="KW-0413">Isomerase</keyword>
<dbReference type="GO" id="GO:0004527">
    <property type="term" value="F:exonuclease activity"/>
    <property type="evidence" value="ECO:0007669"/>
    <property type="project" value="UniProtKB-KW"/>
</dbReference>
<sequence>MSGEKNFQKTYNNLNSAQKEAVDTIEGPVMVIAGPGTGKTQILTMRIANILRATDSAPEQILALTFTENATANMRDRLAHLIGSRAYRVVISTFHGFCNNIIKNYPEEFPRIIGSASITEIDQIAIVEKIIDSLPLKLLRPYGDPTFYVRSVVGSIGDLKREGVSVAEYKNICRKADREYADISDLRHEKGAYKGKIKKVYEKLRREIDKNLELAEIYEAYEASLNEKKLYDFNDMIMEVLRELKSNTTLLAMLQEEHQYILVDEHQDTNNAQNKILELIAGFHSNPNLFVVGDEKQAIFRFQGASLENFFYFSRLYPKAKIITLANNYRSGQAILDQAEAVLSGKSPLVAFDKKVGPLIKVGGFDSPVTEYFYLASDIQAKITAGAEPNEIAVLYRDNRDALPLSAILRKCGLAVAVESDDDLLSDLDVQKMITVFEALANFGDNERLARLLHIDFFGLAPIATYKYIRQAHEEKRDLIAILQEKEDRVFELLSSLKVASENMNLLPFMERLLKESKLIEFVVTDHNARGRLETIATFFDLASSVVASQPGARLADFLAFLNIAQKHKVLLKKKAGQGYKGKVRLMTTHKAKGLEFDHVYIVGAYDGHFGGRPNRDKLKLLNEVYALSAESQKAEAQATDDADERRLFYVALTRGKSEVTITYAKIGETGREQVPSRFVTDLRPELVQVIETEKWNNDSKTERSIFLLPERETGSSLHDVQFVAELFHEQGLSVTALNNYLTCPWQYFYRNLIRLPAVPAKYLLYGIAIHAALQDVFRQGKDKGIERDFLLASFERHLRAQPLEVGDFSETLAKGQKALAGWYDTYSATFNLNVLTEFKITGVLLTPGIKLVGSLDKLEFLGDGQTVNVVDYKTGQPKSRNQILGETKDADGNYFRQLVFYKLLLDLFEDKKYQMVSGEIDFVEPSDSGKYKKEKFEVTEADVTSLKTTIETVATEILNLSFWDKTCDDAKCEYCGLRRLMK</sequence>
<dbReference type="EMBL" id="MHTJ01000003">
    <property type="protein sequence ID" value="OHA58459.1"/>
    <property type="molecule type" value="Genomic_DNA"/>
</dbReference>
<feature type="domain" description="UvrD-like helicase C-terminal" evidence="17">
    <location>
        <begin position="333"/>
        <end position="594"/>
    </location>
</feature>
<keyword evidence="6 15" id="KW-0347">Helicase</keyword>
<comment type="catalytic activity">
    <reaction evidence="12">
        <text>Couples ATP hydrolysis with the unwinding of duplex DNA by translocating in the 3'-5' direction.</text>
        <dbReference type="EC" id="5.6.2.4"/>
    </reaction>
</comment>
<dbReference type="Gene3D" id="1.10.10.160">
    <property type="match status" value="1"/>
</dbReference>
<dbReference type="InterPro" id="IPR000212">
    <property type="entry name" value="DNA_helicase_UvrD/REP"/>
</dbReference>
<comment type="similarity">
    <text evidence="1">Belongs to the helicase family. UvrD subfamily.</text>
</comment>
<keyword evidence="7" id="KW-0269">Exonuclease</keyword>